<name>X1UUT8_9ZZZZ</name>
<reference evidence="1" key="1">
    <citation type="journal article" date="2014" name="Front. Microbiol.">
        <title>High frequency of phylogenetically diverse reductive dehalogenase-homologous genes in deep subseafloor sedimentary metagenomes.</title>
        <authorList>
            <person name="Kawai M."/>
            <person name="Futagami T."/>
            <person name="Toyoda A."/>
            <person name="Takaki Y."/>
            <person name="Nishi S."/>
            <person name="Hori S."/>
            <person name="Arai W."/>
            <person name="Tsubouchi T."/>
            <person name="Morono Y."/>
            <person name="Uchiyama I."/>
            <person name="Ito T."/>
            <person name="Fujiyama A."/>
            <person name="Inagaki F."/>
            <person name="Takami H."/>
        </authorList>
    </citation>
    <scope>NUCLEOTIDE SEQUENCE</scope>
    <source>
        <strain evidence="1">Expedition CK06-06</strain>
    </source>
</reference>
<feature type="non-terminal residue" evidence="1">
    <location>
        <position position="43"/>
    </location>
</feature>
<dbReference type="AlphaFoldDB" id="X1UUT8"/>
<organism evidence="1">
    <name type="scientific">marine sediment metagenome</name>
    <dbReference type="NCBI Taxonomy" id="412755"/>
    <lineage>
        <taxon>unclassified sequences</taxon>
        <taxon>metagenomes</taxon>
        <taxon>ecological metagenomes</taxon>
    </lineage>
</organism>
<evidence type="ECO:0000313" key="1">
    <source>
        <dbReference type="EMBL" id="GAJ03641.1"/>
    </source>
</evidence>
<comment type="caution">
    <text evidence="1">The sequence shown here is derived from an EMBL/GenBank/DDBJ whole genome shotgun (WGS) entry which is preliminary data.</text>
</comment>
<dbReference type="EMBL" id="BARW01034138">
    <property type="protein sequence ID" value="GAJ03641.1"/>
    <property type="molecule type" value="Genomic_DNA"/>
</dbReference>
<protein>
    <submittedName>
        <fullName evidence="1">Uncharacterized protein</fullName>
    </submittedName>
</protein>
<sequence>MRNEDLGLEKKPRTKKKPIIGKRKILVMDDEDMVREVTAAMLS</sequence>
<accession>X1UUT8</accession>
<proteinExistence type="predicted"/>
<gene>
    <name evidence="1" type="ORF">S12H4_53586</name>
</gene>